<organism evidence="2 3">
    <name type="scientific">Halosimplex litoreum</name>
    <dbReference type="NCBI Taxonomy" id="1198301"/>
    <lineage>
        <taxon>Archaea</taxon>
        <taxon>Methanobacteriati</taxon>
        <taxon>Methanobacteriota</taxon>
        <taxon>Stenosarchaea group</taxon>
        <taxon>Halobacteria</taxon>
        <taxon>Halobacteriales</taxon>
        <taxon>Haloarculaceae</taxon>
        <taxon>Halosimplex</taxon>
    </lineage>
</organism>
<dbReference type="RefSeq" id="WP_198063328.1">
    <property type="nucleotide sequence ID" value="NZ_CP065856.1"/>
</dbReference>
<protein>
    <submittedName>
        <fullName evidence="2">DUF192 domain-containing protein</fullName>
    </submittedName>
</protein>
<feature type="compositionally biased region" description="Low complexity" evidence="1">
    <location>
        <begin position="18"/>
        <end position="27"/>
    </location>
</feature>
<dbReference type="PANTHER" id="PTHR37953">
    <property type="entry name" value="UPF0127 PROTEIN MJ1496"/>
    <property type="match status" value="1"/>
</dbReference>
<feature type="region of interest" description="Disordered" evidence="1">
    <location>
        <begin position="18"/>
        <end position="98"/>
    </location>
</feature>
<dbReference type="Pfam" id="PF02643">
    <property type="entry name" value="DUF192"/>
    <property type="match status" value="1"/>
</dbReference>
<dbReference type="AlphaFoldDB" id="A0A7T3KX37"/>
<sequence>MRRRAFLAACVAAGVAGCRGDGASTDGGTDDGGAGLDTTTDGRDEATSTGTSTPTATATETEGSTPTGTPTATASPSAAGTVTDTGTGSGIFPGYETTTVRATTPDGERLGAVTAAIADTGQLRYTGLSDTESLPEDMGMLFVYDEVGSHTYVMREMDFGLDIVYADDEGAITEIHHAPAPGPDEDGGDQTYPGRGQYVFEVNRGWTADRGVEVGDVLRFDL</sequence>
<reference evidence="2 3" key="1">
    <citation type="submission" date="2020-12" db="EMBL/GenBank/DDBJ databases">
        <title>Halosimplex halophilum sp. nov. and Halosimplex salinum sp. nov., two new members of the genus Halosimplex.</title>
        <authorList>
            <person name="Cui H.L."/>
        </authorList>
    </citation>
    <scope>NUCLEOTIDE SEQUENCE [LARGE SCALE GENOMIC DNA]</scope>
    <source>
        <strain evidence="2 3">YGH94</strain>
    </source>
</reference>
<proteinExistence type="predicted"/>
<keyword evidence="3" id="KW-1185">Reference proteome</keyword>
<dbReference type="OrthoDB" id="6763at2157"/>
<evidence type="ECO:0000256" key="1">
    <source>
        <dbReference type="SAM" id="MobiDB-lite"/>
    </source>
</evidence>
<evidence type="ECO:0000313" key="2">
    <source>
        <dbReference type="EMBL" id="QPV64560.1"/>
    </source>
</evidence>
<dbReference type="EMBL" id="CP065856">
    <property type="protein sequence ID" value="QPV64560.1"/>
    <property type="molecule type" value="Genomic_DNA"/>
</dbReference>
<name>A0A7T3KX37_9EURY</name>
<dbReference type="PROSITE" id="PS51257">
    <property type="entry name" value="PROKAR_LIPOPROTEIN"/>
    <property type="match status" value="1"/>
</dbReference>
<dbReference type="KEGG" id="hlt:I7X12_08085"/>
<evidence type="ECO:0000313" key="3">
    <source>
        <dbReference type="Proteomes" id="UP000595001"/>
    </source>
</evidence>
<dbReference type="PANTHER" id="PTHR37953:SF1">
    <property type="entry name" value="UPF0127 PROTEIN MJ1496"/>
    <property type="match status" value="1"/>
</dbReference>
<dbReference type="InterPro" id="IPR038695">
    <property type="entry name" value="Saro_0823-like_sf"/>
</dbReference>
<dbReference type="InterPro" id="IPR003795">
    <property type="entry name" value="DUF192"/>
</dbReference>
<dbReference type="Proteomes" id="UP000595001">
    <property type="component" value="Chromosome"/>
</dbReference>
<dbReference type="GeneID" id="60588444"/>
<gene>
    <name evidence="2" type="ORF">I7X12_08085</name>
</gene>
<dbReference type="Gene3D" id="2.60.120.1140">
    <property type="entry name" value="Protein of unknown function DUF192"/>
    <property type="match status" value="1"/>
</dbReference>
<feature type="compositionally biased region" description="Low complexity" evidence="1">
    <location>
        <begin position="47"/>
        <end position="81"/>
    </location>
</feature>
<accession>A0A7T3KX37</accession>